<evidence type="ECO:0000256" key="1">
    <source>
        <dbReference type="SAM" id="Coils"/>
    </source>
</evidence>
<keyword evidence="4" id="KW-1185">Reference proteome</keyword>
<reference evidence="3 4" key="1">
    <citation type="submission" date="2019-01" db="EMBL/GenBank/DDBJ databases">
        <title>Filimonas sp. strain TTM-71.</title>
        <authorList>
            <person name="Chen W.-M."/>
        </authorList>
    </citation>
    <scope>NUCLEOTIDE SEQUENCE [LARGE SCALE GENOMIC DNA]</scope>
    <source>
        <strain evidence="3 4">TTM-71</strain>
    </source>
</reference>
<keyword evidence="2" id="KW-0732">Signal</keyword>
<sequence>MKKMINLLLLLFAFNHSFSQTLQTVTSNGNSTSNSIEILNGAYLNVNSGNISVGDAKVSLNAFGNHLNGGYALIQPSYHAVGYNIPLVLNSQGGNVGIGTTSPVYKLDVNGDAIVRGECISSRSGDVGGALTLSNAAKTANGTASSWRLFNMTGVYGNSLQFWAYDNQGCGGGLCHSRLTLMDNGNVGIGTASPAFKLHVNGEAGFSGALYTSNAEGLRVTNPNGYISGWDNTSTVRTGYLQFNTGTSVVLNAENGTFLSFNTGIAERMRIKPNGNVGIGTTNPMEYKLAVEGTVGARKIKVTQETWADYVFDASYQLPSLSHVESFIKENKRLPEVPSAAEVKKEGLDLGDNQAVLLKKIEELTLYIIQQNKKIEQMEKRMAEMEAKQSK</sequence>
<evidence type="ECO:0000256" key="2">
    <source>
        <dbReference type="SAM" id="SignalP"/>
    </source>
</evidence>
<protein>
    <recommendedName>
        <fullName evidence="5">BZIP transcription factor</fullName>
    </recommendedName>
</protein>
<keyword evidence="1" id="KW-0175">Coiled coil</keyword>
<dbReference type="RefSeq" id="WP_129003689.1">
    <property type="nucleotide sequence ID" value="NZ_SDHZ01000002.1"/>
</dbReference>
<feature type="chain" id="PRO_5020952532" description="BZIP transcription factor" evidence="2">
    <location>
        <begin position="20"/>
        <end position="391"/>
    </location>
</feature>
<evidence type="ECO:0008006" key="5">
    <source>
        <dbReference type="Google" id="ProtNLM"/>
    </source>
</evidence>
<dbReference type="OrthoDB" id="9808753at2"/>
<dbReference type="EMBL" id="SDHZ01000002">
    <property type="protein sequence ID" value="RXK82904.1"/>
    <property type="molecule type" value="Genomic_DNA"/>
</dbReference>
<organism evidence="3 4">
    <name type="scientific">Filimonas effusa</name>
    <dbReference type="NCBI Taxonomy" id="2508721"/>
    <lineage>
        <taxon>Bacteria</taxon>
        <taxon>Pseudomonadati</taxon>
        <taxon>Bacteroidota</taxon>
        <taxon>Chitinophagia</taxon>
        <taxon>Chitinophagales</taxon>
        <taxon>Chitinophagaceae</taxon>
        <taxon>Filimonas</taxon>
    </lineage>
</organism>
<name>A0A4V1M9U6_9BACT</name>
<comment type="caution">
    <text evidence="3">The sequence shown here is derived from an EMBL/GenBank/DDBJ whole genome shotgun (WGS) entry which is preliminary data.</text>
</comment>
<proteinExistence type="predicted"/>
<dbReference type="Proteomes" id="UP000290545">
    <property type="component" value="Unassembled WGS sequence"/>
</dbReference>
<gene>
    <name evidence="3" type="ORF">ESB13_12305</name>
</gene>
<dbReference type="AlphaFoldDB" id="A0A4V1M9U6"/>
<evidence type="ECO:0000313" key="3">
    <source>
        <dbReference type="EMBL" id="RXK82904.1"/>
    </source>
</evidence>
<accession>A0A4V1M9U6</accession>
<feature type="signal peptide" evidence="2">
    <location>
        <begin position="1"/>
        <end position="19"/>
    </location>
</feature>
<feature type="coiled-coil region" evidence="1">
    <location>
        <begin position="361"/>
        <end position="388"/>
    </location>
</feature>
<evidence type="ECO:0000313" key="4">
    <source>
        <dbReference type="Proteomes" id="UP000290545"/>
    </source>
</evidence>